<reference evidence="2" key="1">
    <citation type="submission" date="2020-04" db="EMBL/GenBank/DDBJ databases">
        <title>Draft genome resource of the tomato pathogen Pseudocercospora fuligena.</title>
        <authorList>
            <person name="Zaccaron A."/>
        </authorList>
    </citation>
    <scope>NUCLEOTIDE SEQUENCE</scope>
    <source>
        <strain evidence="2">PF001</strain>
    </source>
</reference>
<protein>
    <submittedName>
        <fullName evidence="2">Altered inheritance of mitochondria protein 9, mitochondrial</fullName>
    </submittedName>
</protein>
<dbReference type="OrthoDB" id="10003767at2759"/>
<organism evidence="2 3">
    <name type="scientific">Pseudocercospora fuligena</name>
    <dbReference type="NCBI Taxonomy" id="685502"/>
    <lineage>
        <taxon>Eukaryota</taxon>
        <taxon>Fungi</taxon>
        <taxon>Dikarya</taxon>
        <taxon>Ascomycota</taxon>
        <taxon>Pezizomycotina</taxon>
        <taxon>Dothideomycetes</taxon>
        <taxon>Dothideomycetidae</taxon>
        <taxon>Mycosphaerellales</taxon>
        <taxon>Mycosphaerellaceae</taxon>
        <taxon>Pseudocercospora</taxon>
    </lineage>
</organism>
<dbReference type="Gene3D" id="3.90.1200.10">
    <property type="match status" value="1"/>
</dbReference>
<evidence type="ECO:0000313" key="3">
    <source>
        <dbReference type="Proteomes" id="UP000660729"/>
    </source>
</evidence>
<comment type="caution">
    <text evidence="2">The sequence shown here is derived from an EMBL/GenBank/DDBJ whole genome shotgun (WGS) entry which is preliminary data.</text>
</comment>
<dbReference type="PANTHER" id="PTHR36091">
    <property type="entry name" value="ALTERED INHERITANCE OF MITOCHONDRIA PROTEIN 9, MITOCHONDRIAL"/>
    <property type="match status" value="1"/>
</dbReference>
<sequence length="580" mass="66474">MAFCFNRHPPRLRRVTYWQPLLLSAQLKFQSKTRHFAAMAAAQTLHETDIFDYTSGRWLYNEKRRLDERHLAFNVGALLEAAAKSVKKPKDEVKSFRKLAEGGFNRVFELTMRDGFQVIARLPYSSTQPKFLATASEVATMDLVRRHGVPTPVVYGHSSDAQNSVGSEYIIMEKVPGRCLGNIWHKLSDKERVKILGEIVDQEAKLFNITLPAYGSVYNTADLPRDYGRVKLEAEAGRFCVGPDVSLKYWFGTRSQLEVSRSPATTPEQLLQDGASKEIAWLQAYGKPRMPFDREYREMFGYEKVDPREHVSSLEKFLKIAAYTVPTEDWLCKPTIRHPDLNPNNIFVDDDRNITGIIDWQHASVLPLFLHAGIPSSLQNYGDLDSEELKKPEYPPNLDELDEDDRQKDIELYRRRHTHFYYVGATITKLNSHYKALSHDKGLLRKKLYQHTVEPWEGNSIPLKADLVQLVKGWSELTSRGLDSDQRVAVPCPISFEERDAEAIMDKMLEQEDIGKKMEILREIIGVSSDGWVSIERYDGAVAEANEMKAKALSYAESDLEREMTEHNWPFDDFDEDGTS</sequence>
<dbReference type="GO" id="GO:0004672">
    <property type="term" value="F:protein kinase activity"/>
    <property type="evidence" value="ECO:0007669"/>
    <property type="project" value="InterPro"/>
</dbReference>
<evidence type="ECO:0000313" key="2">
    <source>
        <dbReference type="EMBL" id="KAF7184967.1"/>
    </source>
</evidence>
<dbReference type="AlphaFoldDB" id="A0A8H6R6X7"/>
<keyword evidence="3" id="KW-1185">Reference proteome</keyword>
<proteinExistence type="predicted"/>
<dbReference type="Pfam" id="PF01636">
    <property type="entry name" value="APH"/>
    <property type="match status" value="1"/>
</dbReference>
<feature type="domain" description="Protein kinase" evidence="1">
    <location>
        <begin position="93"/>
        <end position="533"/>
    </location>
</feature>
<dbReference type="InterPro" id="IPR002575">
    <property type="entry name" value="Aminoglycoside_PTrfase"/>
</dbReference>
<dbReference type="SUPFAM" id="SSF56112">
    <property type="entry name" value="Protein kinase-like (PK-like)"/>
    <property type="match status" value="1"/>
</dbReference>
<dbReference type="Gene3D" id="3.30.200.20">
    <property type="entry name" value="Phosphorylase Kinase, domain 1"/>
    <property type="match status" value="1"/>
</dbReference>
<dbReference type="InterPro" id="IPR051035">
    <property type="entry name" value="Mito_inheritance_9"/>
</dbReference>
<dbReference type="Proteomes" id="UP000660729">
    <property type="component" value="Unassembled WGS sequence"/>
</dbReference>
<dbReference type="EMBL" id="JABCIY010000344">
    <property type="protein sequence ID" value="KAF7184967.1"/>
    <property type="molecule type" value="Genomic_DNA"/>
</dbReference>
<evidence type="ECO:0000259" key="1">
    <source>
        <dbReference type="PROSITE" id="PS50011"/>
    </source>
</evidence>
<dbReference type="PANTHER" id="PTHR36091:SF2">
    <property type="entry name" value="AMINOGLYCOSIDE PHOSPHOTRANSFERASE DOMAIN-CONTAINING PROTEIN"/>
    <property type="match status" value="1"/>
</dbReference>
<accession>A0A8H6R6X7</accession>
<dbReference type="InterPro" id="IPR011009">
    <property type="entry name" value="Kinase-like_dom_sf"/>
</dbReference>
<gene>
    <name evidence="2" type="ORF">HII31_13590</name>
</gene>
<dbReference type="GO" id="GO:0005524">
    <property type="term" value="F:ATP binding"/>
    <property type="evidence" value="ECO:0007669"/>
    <property type="project" value="InterPro"/>
</dbReference>
<dbReference type="GO" id="GO:0005739">
    <property type="term" value="C:mitochondrion"/>
    <property type="evidence" value="ECO:0007669"/>
    <property type="project" value="TreeGrafter"/>
</dbReference>
<dbReference type="PROSITE" id="PS50011">
    <property type="entry name" value="PROTEIN_KINASE_DOM"/>
    <property type="match status" value="1"/>
</dbReference>
<dbReference type="InterPro" id="IPR000719">
    <property type="entry name" value="Prot_kinase_dom"/>
</dbReference>
<name>A0A8H6R6X7_9PEZI</name>